<proteinExistence type="predicted"/>
<evidence type="ECO:0000313" key="1">
    <source>
        <dbReference type="EMBL" id="ACA38471.1"/>
    </source>
</evidence>
<evidence type="ECO:0000313" key="2">
    <source>
        <dbReference type="Proteomes" id="UP000002164"/>
    </source>
</evidence>
<sequence length="38" mass="4468">MIIHKGIPPKVNLMIFYTIIKHFGFNEKLNNLEKKGIK</sequence>
<dbReference type="EMBL" id="CP000817">
    <property type="protein sequence ID" value="ACA38471.1"/>
    <property type="molecule type" value="Genomic_DNA"/>
</dbReference>
<dbReference type="AlphaFoldDB" id="B1HZ71"/>
<gene>
    <name evidence="1" type="ordered locus">Bsph_0855</name>
</gene>
<accession>B1HZ71</accession>
<dbReference type="Proteomes" id="UP000002164">
    <property type="component" value="Chromosome"/>
</dbReference>
<dbReference type="EnsemblBacteria" id="ACA38471">
    <property type="protein sequence ID" value="ACA38471"/>
    <property type="gene ID" value="Bsph_0855"/>
</dbReference>
<dbReference type="HOGENOM" id="CLU_3329720_0_0_9"/>
<reference evidence="1 2" key="1">
    <citation type="journal article" date="2008" name="J. Bacteriol.">
        <title>Complete genome sequence of the mosquitocidal bacterium Bacillus sphaericus C3-41 and comparison with those of closely related Bacillus species.</title>
        <authorList>
            <person name="Hu X."/>
            <person name="Fan W."/>
            <person name="Han B."/>
            <person name="Liu H."/>
            <person name="Zheng D."/>
            <person name="Li Q."/>
            <person name="Dong W."/>
            <person name="Yan J."/>
            <person name="Gao M."/>
            <person name="Berry C."/>
            <person name="Yuan Z."/>
        </authorList>
    </citation>
    <scope>NUCLEOTIDE SEQUENCE [LARGE SCALE GENOMIC DNA]</scope>
    <source>
        <strain evidence="1 2">C3-41</strain>
    </source>
</reference>
<dbReference type="KEGG" id="lsp:Bsph_0855"/>
<protein>
    <submittedName>
        <fullName evidence="1">Uncharacterized protein</fullName>
    </submittedName>
</protein>
<name>B1HZ71_LYSSC</name>
<organism evidence="1 2">
    <name type="scientific">Lysinibacillus sphaericus (strain C3-41)</name>
    <dbReference type="NCBI Taxonomy" id="444177"/>
    <lineage>
        <taxon>Bacteria</taxon>
        <taxon>Bacillati</taxon>
        <taxon>Bacillota</taxon>
        <taxon>Bacilli</taxon>
        <taxon>Bacillales</taxon>
        <taxon>Bacillaceae</taxon>
        <taxon>Lysinibacillus</taxon>
    </lineage>
</organism>